<evidence type="ECO:0000313" key="5">
    <source>
        <dbReference type="Proteomes" id="UP000263014"/>
    </source>
</evidence>
<dbReference type="Proteomes" id="UP000261023">
    <property type="component" value="Unassembled WGS sequence"/>
</dbReference>
<reference evidence="4 5" key="1">
    <citation type="submission" date="2018-08" db="EMBL/GenBank/DDBJ databases">
        <title>A genome reference for cultivated species of the human gut microbiota.</title>
        <authorList>
            <person name="Zou Y."/>
            <person name="Xue W."/>
            <person name="Luo G."/>
        </authorList>
    </citation>
    <scope>NUCLEOTIDE SEQUENCE [LARGE SCALE GENOMIC DNA]</scope>
    <source>
        <strain evidence="2 4">AF19-13AC</strain>
        <strain evidence="3 5">TM09-12</strain>
    </source>
</reference>
<proteinExistence type="predicted"/>
<evidence type="ECO:0000313" key="3">
    <source>
        <dbReference type="EMBL" id="RGJ03769.1"/>
    </source>
</evidence>
<comment type="caution">
    <text evidence="3">The sequence shown here is derived from an EMBL/GenBank/DDBJ whole genome shotgun (WGS) entry which is preliminary data.</text>
</comment>
<feature type="transmembrane region" description="Helical" evidence="1">
    <location>
        <begin position="6"/>
        <end position="24"/>
    </location>
</feature>
<protein>
    <submittedName>
        <fullName evidence="3">Uncharacterized protein</fullName>
    </submittedName>
</protein>
<dbReference type="RefSeq" id="WP_054344485.1">
    <property type="nucleotide sequence ID" value="NZ_JAQDZV010000076.1"/>
</dbReference>
<gene>
    <name evidence="2" type="ORF">DWX31_05855</name>
    <name evidence="3" type="ORF">DXD79_15440</name>
</gene>
<name>A0A374P7N2_9FIRM</name>
<keyword evidence="1" id="KW-0472">Membrane</keyword>
<evidence type="ECO:0000313" key="2">
    <source>
        <dbReference type="EMBL" id="RGD71795.1"/>
    </source>
</evidence>
<dbReference type="AlphaFoldDB" id="A0A374P7N2"/>
<keyword evidence="1" id="KW-1133">Transmembrane helix</keyword>
<feature type="transmembrane region" description="Helical" evidence="1">
    <location>
        <begin position="100"/>
        <end position="120"/>
    </location>
</feature>
<organism evidence="3 5">
    <name type="scientific">Hungatella hathewayi</name>
    <dbReference type="NCBI Taxonomy" id="154046"/>
    <lineage>
        <taxon>Bacteria</taxon>
        <taxon>Bacillati</taxon>
        <taxon>Bacillota</taxon>
        <taxon>Clostridia</taxon>
        <taxon>Lachnospirales</taxon>
        <taxon>Lachnospiraceae</taxon>
        <taxon>Hungatella</taxon>
    </lineage>
</organism>
<keyword evidence="1" id="KW-0812">Transmembrane</keyword>
<dbReference type="OrthoDB" id="1957280at2"/>
<dbReference type="Proteomes" id="UP000263014">
    <property type="component" value="Unassembled WGS sequence"/>
</dbReference>
<accession>A0A374P7N2</accession>
<dbReference type="EMBL" id="QTJW01000003">
    <property type="protein sequence ID" value="RGD71795.1"/>
    <property type="molecule type" value="Genomic_DNA"/>
</dbReference>
<evidence type="ECO:0000256" key="1">
    <source>
        <dbReference type="SAM" id="Phobius"/>
    </source>
</evidence>
<sequence length="124" mass="14196">MLILGIIIIIVSLYLLYLKYRVVFTGEKCKGKIIGIVDQNAGYVVGGISVKKHAYIIKIKNKKYYTAHGCILLSLGKRKIGKEIFVFKNEKYGKEVFKCFDFRIEIVAFLTFLSGVFLIYESLQ</sequence>
<evidence type="ECO:0000313" key="4">
    <source>
        <dbReference type="Proteomes" id="UP000261023"/>
    </source>
</evidence>
<dbReference type="EMBL" id="QSON01000006">
    <property type="protein sequence ID" value="RGJ03769.1"/>
    <property type="molecule type" value="Genomic_DNA"/>
</dbReference>